<keyword evidence="3" id="KW-0479">Metal-binding</keyword>
<dbReference type="FunFam" id="3.30.40.10:FF:000107">
    <property type="entry name" value="pygopus homolog 1"/>
    <property type="match status" value="1"/>
</dbReference>
<evidence type="ECO:0000256" key="3">
    <source>
        <dbReference type="ARBA" id="ARBA00022723"/>
    </source>
</evidence>
<dbReference type="InterPro" id="IPR052475">
    <property type="entry name" value="Wnt_Signal_Transd_Protein"/>
</dbReference>
<dbReference type="SUPFAM" id="SSF57903">
    <property type="entry name" value="FYVE/PHD zinc finger"/>
    <property type="match status" value="1"/>
</dbReference>
<keyword evidence="6" id="KW-0539">Nucleus</keyword>
<evidence type="ECO:0000256" key="1">
    <source>
        <dbReference type="ARBA" id="ARBA00004123"/>
    </source>
</evidence>
<dbReference type="PROSITE" id="PS50016">
    <property type="entry name" value="ZF_PHD_2"/>
    <property type="match status" value="1"/>
</dbReference>
<dbReference type="CDD" id="cd15635">
    <property type="entry name" value="PHD_PYGO1"/>
    <property type="match status" value="1"/>
</dbReference>
<protein>
    <submittedName>
        <fullName evidence="11">Pygopus-like protein 1</fullName>
    </submittedName>
</protein>
<evidence type="ECO:0000259" key="10">
    <source>
        <dbReference type="PROSITE" id="PS50016"/>
    </source>
</evidence>
<evidence type="ECO:0000256" key="5">
    <source>
        <dbReference type="ARBA" id="ARBA00022833"/>
    </source>
</evidence>
<evidence type="ECO:0000313" key="12">
    <source>
        <dbReference type="Proteomes" id="UP000324632"/>
    </source>
</evidence>
<feature type="compositionally biased region" description="Polar residues" evidence="9">
    <location>
        <begin position="197"/>
        <end position="220"/>
    </location>
</feature>
<evidence type="ECO:0000256" key="2">
    <source>
        <dbReference type="ARBA" id="ARBA00022687"/>
    </source>
</evidence>
<dbReference type="OrthoDB" id="270215at2759"/>
<gene>
    <name evidence="11" type="ORF">E1301_Tti021578</name>
</gene>
<dbReference type="Pfam" id="PF00628">
    <property type="entry name" value="PHD"/>
    <property type="match status" value="1"/>
</dbReference>
<dbReference type="EMBL" id="SOYY01000011">
    <property type="protein sequence ID" value="KAA0715263.1"/>
    <property type="molecule type" value="Genomic_DNA"/>
</dbReference>
<feature type="region of interest" description="Disordered" evidence="9">
    <location>
        <begin position="148"/>
        <end position="310"/>
    </location>
</feature>
<evidence type="ECO:0000313" key="11">
    <source>
        <dbReference type="EMBL" id="KAA0715263.1"/>
    </source>
</evidence>
<evidence type="ECO:0000256" key="7">
    <source>
        <dbReference type="ARBA" id="ARBA00037400"/>
    </source>
</evidence>
<organism evidence="11 12">
    <name type="scientific">Triplophysa tibetana</name>
    <dbReference type="NCBI Taxonomy" id="1572043"/>
    <lineage>
        <taxon>Eukaryota</taxon>
        <taxon>Metazoa</taxon>
        <taxon>Chordata</taxon>
        <taxon>Craniata</taxon>
        <taxon>Vertebrata</taxon>
        <taxon>Euteleostomi</taxon>
        <taxon>Actinopterygii</taxon>
        <taxon>Neopterygii</taxon>
        <taxon>Teleostei</taxon>
        <taxon>Ostariophysi</taxon>
        <taxon>Cypriniformes</taxon>
        <taxon>Nemacheilidae</taxon>
        <taxon>Triplophysa</taxon>
    </lineage>
</organism>
<feature type="compositionally biased region" description="Low complexity" evidence="9">
    <location>
        <begin position="25"/>
        <end position="35"/>
    </location>
</feature>
<feature type="compositionally biased region" description="Basic and acidic residues" evidence="9">
    <location>
        <begin position="1"/>
        <end position="11"/>
    </location>
</feature>
<evidence type="ECO:0000256" key="8">
    <source>
        <dbReference type="PROSITE-ProRule" id="PRU00146"/>
    </source>
</evidence>
<dbReference type="SMART" id="SM00249">
    <property type="entry name" value="PHD"/>
    <property type="match status" value="1"/>
</dbReference>
<comment type="caution">
    <text evidence="11">The sequence shown here is derived from an EMBL/GenBank/DDBJ whole genome shotgun (WGS) entry which is preliminary data.</text>
</comment>
<dbReference type="GO" id="GO:0005634">
    <property type="term" value="C:nucleus"/>
    <property type="evidence" value="ECO:0007669"/>
    <property type="project" value="UniProtKB-SubCell"/>
</dbReference>
<dbReference type="PROSITE" id="PS01359">
    <property type="entry name" value="ZF_PHD_1"/>
    <property type="match status" value="1"/>
</dbReference>
<reference evidence="11 12" key="1">
    <citation type="journal article" date="2019" name="Mol. Ecol. Resour.">
        <title>Chromosome-level genome assembly of Triplophysa tibetana, a fish adapted to the harsh high-altitude environment of the Tibetan Plateau.</title>
        <authorList>
            <person name="Yang X."/>
            <person name="Liu H."/>
            <person name="Ma Z."/>
            <person name="Zou Y."/>
            <person name="Zou M."/>
            <person name="Mao Y."/>
            <person name="Li X."/>
            <person name="Wang H."/>
            <person name="Chen T."/>
            <person name="Wang W."/>
            <person name="Yang R."/>
        </authorList>
    </citation>
    <scope>NUCLEOTIDE SEQUENCE [LARGE SCALE GENOMIC DNA]</scope>
    <source>
        <strain evidence="11">TTIB1903HZAU</strain>
        <tissue evidence="11">Muscle</tissue>
    </source>
</reference>
<keyword evidence="12" id="KW-1185">Reference proteome</keyword>
<dbReference type="AlphaFoldDB" id="A0A5A9NZX8"/>
<feature type="compositionally biased region" description="Basic and acidic residues" evidence="9">
    <location>
        <begin position="243"/>
        <end position="259"/>
    </location>
</feature>
<dbReference type="InterPro" id="IPR019787">
    <property type="entry name" value="Znf_PHD-finger"/>
</dbReference>
<sequence>MSTEPDKDSFSLKRHRGGEGGLGDVLGASGLLVGSSEKRRRKSSAQAFSYSPLSEYAPPPNPSSDPLIASNPFDDSYSLPSVKSLQSANPYFATSHLSGVRGYSTSRMAAHTGNRTPYHSPYPVSNQPHPFSQNLMGFQRAPGFNYRQPENPNYGHSAGQPFRPGPVENVNPWNPHQNLNHCNSPDGVPRFGPYGSAYTTPDVSPKLPQQQNFFNRSGTPKQDPADTIRKNTTRNPSPRKQSRNCEDGASHDGKAELKAKGRGNTPGGGKLNGVLHSYPEALKSSPRPDQTDKARRGSANKVESRSVRRSASSEPVYPCGICLSEVNDDQEAILCEASCQKWFHRVCTGMTETAYNLLTAETSAVWVCDACMEDKGAQRLKSPTPSVTSDGQS</sequence>
<accession>A0A5A9NZX8</accession>
<dbReference type="PANTHER" id="PTHR23194">
    <property type="entry name" value="PYGOPUS"/>
    <property type="match status" value="1"/>
</dbReference>
<dbReference type="Gene3D" id="3.30.40.10">
    <property type="entry name" value="Zinc/RING finger domain, C3HC4 (zinc finger)"/>
    <property type="match status" value="1"/>
</dbReference>
<keyword evidence="4 8" id="KW-0863">Zinc-finger</keyword>
<feature type="domain" description="PHD-type" evidence="10">
    <location>
        <begin position="316"/>
        <end position="374"/>
    </location>
</feature>
<evidence type="ECO:0000256" key="4">
    <source>
        <dbReference type="ARBA" id="ARBA00022771"/>
    </source>
</evidence>
<dbReference type="InterPro" id="IPR019786">
    <property type="entry name" value="Zinc_finger_PHD-type_CS"/>
</dbReference>
<keyword evidence="2" id="KW-0879">Wnt signaling pathway</keyword>
<dbReference type="InterPro" id="IPR011011">
    <property type="entry name" value="Znf_FYVE_PHD"/>
</dbReference>
<keyword evidence="5" id="KW-0862">Zinc</keyword>
<dbReference type="InterPro" id="IPR013083">
    <property type="entry name" value="Znf_RING/FYVE/PHD"/>
</dbReference>
<dbReference type="InterPro" id="IPR001965">
    <property type="entry name" value="Znf_PHD"/>
</dbReference>
<dbReference type="PANTHER" id="PTHR23194:SF3">
    <property type="entry name" value="PYGOPUS HOMOLOG 1"/>
    <property type="match status" value="1"/>
</dbReference>
<comment type="function">
    <text evidence="7">Involved in signal transduction through the Wnt pathway.</text>
</comment>
<evidence type="ECO:0000256" key="9">
    <source>
        <dbReference type="SAM" id="MobiDB-lite"/>
    </source>
</evidence>
<dbReference type="GO" id="GO:0016055">
    <property type="term" value="P:Wnt signaling pathway"/>
    <property type="evidence" value="ECO:0007669"/>
    <property type="project" value="UniProtKB-KW"/>
</dbReference>
<feature type="compositionally biased region" description="Polar residues" evidence="9">
    <location>
        <begin position="171"/>
        <end position="183"/>
    </location>
</feature>
<name>A0A5A9NZX8_9TELE</name>
<comment type="subcellular location">
    <subcellularLocation>
        <location evidence="1">Nucleus</location>
    </subcellularLocation>
</comment>
<proteinExistence type="predicted"/>
<feature type="region of interest" description="Disordered" evidence="9">
    <location>
        <begin position="1"/>
        <end position="73"/>
    </location>
</feature>
<dbReference type="Proteomes" id="UP000324632">
    <property type="component" value="Chromosome 11"/>
</dbReference>
<evidence type="ECO:0000256" key="6">
    <source>
        <dbReference type="ARBA" id="ARBA00023242"/>
    </source>
</evidence>
<dbReference type="GO" id="GO:0008270">
    <property type="term" value="F:zinc ion binding"/>
    <property type="evidence" value="ECO:0007669"/>
    <property type="project" value="UniProtKB-KW"/>
</dbReference>